<dbReference type="InterPro" id="IPR013520">
    <property type="entry name" value="Ribonucl_H"/>
</dbReference>
<organism evidence="4">
    <name type="scientific">Fluoribacter dumoffii</name>
    <dbReference type="NCBI Taxonomy" id="463"/>
    <lineage>
        <taxon>Bacteria</taxon>
        <taxon>Pseudomonadati</taxon>
        <taxon>Pseudomonadota</taxon>
        <taxon>Gammaproteobacteria</taxon>
        <taxon>Legionellales</taxon>
        <taxon>Legionellaceae</taxon>
        <taxon>Fluoribacter</taxon>
    </lineage>
</organism>
<dbReference type="NCBIfam" id="NF006615">
    <property type="entry name" value="PRK09182.1"/>
    <property type="match status" value="1"/>
</dbReference>
<dbReference type="PANTHER" id="PTHR30231">
    <property type="entry name" value="DNA POLYMERASE III SUBUNIT EPSILON"/>
    <property type="match status" value="1"/>
</dbReference>
<dbReference type="InterPro" id="IPR012337">
    <property type="entry name" value="RNaseH-like_sf"/>
</dbReference>
<dbReference type="Pfam" id="PF00929">
    <property type="entry name" value="RNase_T"/>
    <property type="match status" value="1"/>
</dbReference>
<evidence type="ECO:0000256" key="1">
    <source>
        <dbReference type="ARBA" id="ARBA00022722"/>
    </source>
</evidence>
<keyword evidence="4" id="KW-0614">Plasmid</keyword>
<dbReference type="PANTHER" id="PTHR30231:SF37">
    <property type="entry name" value="EXODEOXYRIBONUCLEASE 10"/>
    <property type="match status" value="1"/>
</dbReference>
<feature type="domain" description="Exonuclease" evidence="3">
    <location>
        <begin position="44"/>
        <end position="214"/>
    </location>
</feature>
<dbReference type="EMBL" id="AB297474">
    <property type="protein sequence ID" value="BAF92678.1"/>
    <property type="molecule type" value="Genomic_DNA"/>
</dbReference>
<evidence type="ECO:0000313" key="4">
    <source>
        <dbReference type="EMBL" id="BAF92678.1"/>
    </source>
</evidence>
<accession>A8QYU9</accession>
<keyword evidence="2" id="KW-0378">Hydrolase</keyword>
<evidence type="ECO:0000259" key="3">
    <source>
        <dbReference type="SMART" id="SM00479"/>
    </source>
</evidence>
<keyword evidence="2" id="KW-0269">Exonuclease</keyword>
<geneLocation type="plasmid" evidence="4">
    <name>pLD-TEX-KL</name>
</geneLocation>
<dbReference type="InterPro" id="IPR036397">
    <property type="entry name" value="RNaseH_sf"/>
</dbReference>
<protein>
    <submittedName>
        <fullName evidence="4">DNA polymerase III subunit epsilon</fullName>
    </submittedName>
</protein>
<proteinExistence type="predicted"/>
<dbReference type="GO" id="GO:0008408">
    <property type="term" value="F:3'-5' exonuclease activity"/>
    <property type="evidence" value="ECO:0007669"/>
    <property type="project" value="TreeGrafter"/>
</dbReference>
<dbReference type="GO" id="GO:0005829">
    <property type="term" value="C:cytosol"/>
    <property type="evidence" value="ECO:0007669"/>
    <property type="project" value="TreeGrafter"/>
</dbReference>
<evidence type="ECO:0000256" key="2">
    <source>
        <dbReference type="ARBA" id="ARBA00022839"/>
    </source>
</evidence>
<dbReference type="GO" id="GO:0003676">
    <property type="term" value="F:nucleic acid binding"/>
    <property type="evidence" value="ECO:0007669"/>
    <property type="project" value="InterPro"/>
</dbReference>
<dbReference type="GO" id="GO:0045004">
    <property type="term" value="P:DNA replication proofreading"/>
    <property type="evidence" value="ECO:0007669"/>
    <property type="project" value="TreeGrafter"/>
</dbReference>
<sequence length="306" mass="35599">MILNSHMIEQSFDELSRHPDFQVLKRVPMQLKERAAQPSSKVFMTSIIDLETMGMDATQDEIIEIGMLSFSFSNEDGILGIKHTYNELNAPGKPIPPEITKITGIRNEDVIGKTINWNFVLQVLKESHLIICHNAGFDRNFLELQTPQDIQKQIITLPFGCTIKDIDWKERDYESSKLDYLNWKLGYFYDGHRAINDCWATLNLLLQEQGAFDELKNRVRKRQTLICAENAPFDKKDLLKNRLYRWSDGTGKLPKSWWTIVDNDVLADEKAWLDADIYRQENKSHTLPQSEITARNRYSFRSDVIK</sequence>
<dbReference type="Gene3D" id="3.30.420.10">
    <property type="entry name" value="Ribonuclease H-like superfamily/Ribonuclease H"/>
    <property type="match status" value="1"/>
</dbReference>
<dbReference type="AlphaFoldDB" id="A8QYU9"/>
<dbReference type="SUPFAM" id="SSF53098">
    <property type="entry name" value="Ribonuclease H-like"/>
    <property type="match status" value="1"/>
</dbReference>
<reference evidence="4" key="1">
    <citation type="journal article" date="2007" name="Plasmid">
        <title>Complete nucleotide sequence of pLD-TEX-KL, a 66-kb plasmid of Legionella dumoffii TEX-KL strain.</title>
        <authorList>
            <person name="Qin T."/>
            <person name="Hirakawa H."/>
            <person name="Iida K."/>
            <person name="Oshima K."/>
            <person name="Hattori M."/>
            <person name="Tashiro K."/>
            <person name="Kuhara S."/>
            <person name="Yoshida S."/>
        </authorList>
    </citation>
    <scope>NUCLEOTIDE SEQUENCE</scope>
    <source>
        <strain evidence="4">TEX-KL</strain>
        <plasmid evidence="4">pLD-TEX-KL</plasmid>
    </source>
</reference>
<dbReference type="SMART" id="SM00479">
    <property type="entry name" value="EXOIII"/>
    <property type="match status" value="1"/>
</dbReference>
<name>A8QYU9_9GAMM</name>
<dbReference type="CDD" id="cd06127">
    <property type="entry name" value="DEDDh"/>
    <property type="match status" value="1"/>
</dbReference>
<keyword evidence="1" id="KW-0540">Nuclease</keyword>